<feature type="transmembrane region" description="Helical" evidence="1">
    <location>
        <begin position="77"/>
        <end position="103"/>
    </location>
</feature>
<keyword evidence="1" id="KW-0812">Transmembrane</keyword>
<keyword evidence="1" id="KW-1133">Transmembrane helix</keyword>
<reference evidence="2 3" key="1">
    <citation type="submission" date="2019-04" db="EMBL/GenBank/DDBJ databases">
        <title>Friends and foes A comparative genomics study of 23 Aspergillus species from section Flavi.</title>
        <authorList>
            <consortium name="DOE Joint Genome Institute"/>
            <person name="Kjaerbolling I."/>
            <person name="Vesth T."/>
            <person name="Frisvad J.C."/>
            <person name="Nybo J.L."/>
            <person name="Theobald S."/>
            <person name="Kildgaard S."/>
            <person name="Isbrandt T."/>
            <person name="Kuo A."/>
            <person name="Sato A."/>
            <person name="Lyhne E.K."/>
            <person name="Kogle M.E."/>
            <person name="Wiebenga A."/>
            <person name="Kun R.S."/>
            <person name="Lubbers R.J."/>
            <person name="Makela M.R."/>
            <person name="Barry K."/>
            <person name="Chovatia M."/>
            <person name="Clum A."/>
            <person name="Daum C."/>
            <person name="Haridas S."/>
            <person name="He G."/>
            <person name="LaButti K."/>
            <person name="Lipzen A."/>
            <person name="Mondo S."/>
            <person name="Riley R."/>
            <person name="Salamov A."/>
            <person name="Simmons B.A."/>
            <person name="Magnuson J.K."/>
            <person name="Henrissat B."/>
            <person name="Mortensen U.H."/>
            <person name="Larsen T.O."/>
            <person name="Devries R.P."/>
            <person name="Grigoriev I.V."/>
            <person name="Machida M."/>
            <person name="Baker S.E."/>
            <person name="Andersen M.R."/>
        </authorList>
    </citation>
    <scope>NUCLEOTIDE SEQUENCE [LARGE SCALE GENOMIC DNA]</scope>
    <source>
        <strain evidence="2 3">CBS 151.66</strain>
    </source>
</reference>
<evidence type="ECO:0000313" key="3">
    <source>
        <dbReference type="Proteomes" id="UP000326565"/>
    </source>
</evidence>
<evidence type="ECO:0000256" key="1">
    <source>
        <dbReference type="SAM" id="Phobius"/>
    </source>
</evidence>
<keyword evidence="1" id="KW-0472">Membrane</keyword>
<gene>
    <name evidence="2" type="ORF">BDV29DRAFT_36977</name>
</gene>
<evidence type="ECO:0000313" key="2">
    <source>
        <dbReference type="EMBL" id="KAB8070285.1"/>
    </source>
</evidence>
<protein>
    <submittedName>
        <fullName evidence="2">Uncharacterized protein</fullName>
    </submittedName>
</protein>
<name>A0A5N5WR70_9EURO</name>
<dbReference type="EMBL" id="ML732308">
    <property type="protein sequence ID" value="KAB8070285.1"/>
    <property type="molecule type" value="Genomic_DNA"/>
</dbReference>
<accession>A0A5N5WR70</accession>
<dbReference type="Proteomes" id="UP000326565">
    <property type="component" value="Unassembled WGS sequence"/>
</dbReference>
<sequence length="125" mass="14959">MHEPCSTLPSTLPFTLPFTPKYHIFEVTRRLQNDTQKGQWTGKIHEQERKNNDLECTYLSTRNEELEYGFLDGRNMWLQYMAFFLFYVFLLPFVHLFILLFLFPHCTICRHVLIFIFALDSTASK</sequence>
<proteinExistence type="predicted"/>
<dbReference type="AlphaFoldDB" id="A0A5N5WR70"/>
<keyword evidence="3" id="KW-1185">Reference proteome</keyword>
<organism evidence="2 3">
    <name type="scientific">Aspergillus leporis</name>
    <dbReference type="NCBI Taxonomy" id="41062"/>
    <lineage>
        <taxon>Eukaryota</taxon>
        <taxon>Fungi</taxon>
        <taxon>Dikarya</taxon>
        <taxon>Ascomycota</taxon>
        <taxon>Pezizomycotina</taxon>
        <taxon>Eurotiomycetes</taxon>
        <taxon>Eurotiomycetidae</taxon>
        <taxon>Eurotiales</taxon>
        <taxon>Aspergillaceae</taxon>
        <taxon>Aspergillus</taxon>
        <taxon>Aspergillus subgen. Circumdati</taxon>
    </lineage>
</organism>